<keyword evidence="1" id="KW-0808">Transferase</keyword>
<dbReference type="InterPro" id="IPR050267">
    <property type="entry name" value="Anti-sigma-factor_SerPK"/>
</dbReference>
<keyword evidence="1" id="KW-0418">Kinase</keyword>
<dbReference type="OrthoDB" id="5184679at2"/>
<comment type="caution">
    <text evidence="3">The sequence shown here is derived from an EMBL/GenBank/DDBJ whole genome shotgun (WGS) entry which is preliminary data.</text>
</comment>
<dbReference type="GeneID" id="95626181"/>
<dbReference type="PANTHER" id="PTHR35526:SF3">
    <property type="entry name" value="ANTI-SIGMA-F FACTOR RSBW"/>
    <property type="match status" value="1"/>
</dbReference>
<gene>
    <name evidence="3" type="ORF">OEIGOIKO_07534</name>
</gene>
<proteinExistence type="predicted"/>
<dbReference type="SUPFAM" id="SSF55874">
    <property type="entry name" value="ATPase domain of HSP90 chaperone/DNA topoisomerase II/histidine kinase"/>
    <property type="match status" value="1"/>
</dbReference>
<dbReference type="Gene3D" id="3.30.565.10">
    <property type="entry name" value="Histidine kinase-like ATPase, C-terminal domain"/>
    <property type="match status" value="1"/>
</dbReference>
<name>A0A7U9L3Q9_9ACTN</name>
<organism evidence="3 4">
    <name type="scientific">Streptomyces chrestomyceticus JCM 4735</name>
    <dbReference type="NCBI Taxonomy" id="1306181"/>
    <lineage>
        <taxon>Bacteria</taxon>
        <taxon>Bacillati</taxon>
        <taxon>Actinomycetota</taxon>
        <taxon>Actinomycetes</taxon>
        <taxon>Kitasatosporales</taxon>
        <taxon>Streptomycetaceae</taxon>
        <taxon>Streptomyces</taxon>
    </lineage>
</organism>
<keyword evidence="3" id="KW-0067">ATP-binding</keyword>
<dbReference type="EMBL" id="BHZC01000001">
    <property type="protein sequence ID" value="GCD39678.1"/>
    <property type="molecule type" value="Genomic_DNA"/>
</dbReference>
<keyword evidence="3" id="KW-0547">Nucleotide-binding</keyword>
<dbReference type="InterPro" id="IPR003594">
    <property type="entry name" value="HATPase_dom"/>
</dbReference>
<feature type="domain" description="Histidine kinase/HSP90-like ATPase" evidence="2">
    <location>
        <begin position="20"/>
        <end position="120"/>
    </location>
</feature>
<dbReference type="GO" id="GO:0005524">
    <property type="term" value="F:ATP binding"/>
    <property type="evidence" value="ECO:0007669"/>
    <property type="project" value="UniProtKB-KW"/>
</dbReference>
<sequence length="129" mass="13271">MDTASVCVAPARSGSTAADARRDTRAFLDGLLPPVTSEAAGTVLLVVSELVTNALRHAGGTWTLELTAHPDGIEVAVHDPSPQAPRLRTPDLSGGTGGFGWPLVNRLARTTAVTPEPSGGKKVSALLPR</sequence>
<reference evidence="3 4" key="1">
    <citation type="submission" date="2018-11" db="EMBL/GenBank/DDBJ databases">
        <title>Whole genome sequence of Streptomyces chrestomyceticus NBRC 13444(T).</title>
        <authorList>
            <person name="Komaki H."/>
            <person name="Tamura T."/>
        </authorList>
    </citation>
    <scope>NUCLEOTIDE SEQUENCE [LARGE SCALE GENOMIC DNA]</scope>
    <source>
        <strain evidence="3 4">NBRC 13444</strain>
    </source>
</reference>
<dbReference type="GO" id="GO:0004674">
    <property type="term" value="F:protein serine/threonine kinase activity"/>
    <property type="evidence" value="ECO:0007669"/>
    <property type="project" value="UniProtKB-KW"/>
</dbReference>
<dbReference type="AlphaFoldDB" id="A0A7U9L3Q9"/>
<evidence type="ECO:0000313" key="3">
    <source>
        <dbReference type="EMBL" id="GCD39678.1"/>
    </source>
</evidence>
<evidence type="ECO:0000313" key="4">
    <source>
        <dbReference type="Proteomes" id="UP000287830"/>
    </source>
</evidence>
<protein>
    <submittedName>
        <fullName evidence="3">ATP-binding protein</fullName>
    </submittedName>
</protein>
<dbReference type="InterPro" id="IPR036890">
    <property type="entry name" value="HATPase_C_sf"/>
</dbReference>
<keyword evidence="1" id="KW-0723">Serine/threonine-protein kinase</keyword>
<dbReference type="CDD" id="cd16936">
    <property type="entry name" value="HATPase_RsbW-like"/>
    <property type="match status" value="1"/>
</dbReference>
<dbReference type="Proteomes" id="UP000287830">
    <property type="component" value="Unassembled WGS sequence"/>
</dbReference>
<dbReference type="Pfam" id="PF13581">
    <property type="entry name" value="HATPase_c_2"/>
    <property type="match status" value="1"/>
</dbReference>
<evidence type="ECO:0000259" key="2">
    <source>
        <dbReference type="Pfam" id="PF13581"/>
    </source>
</evidence>
<dbReference type="RefSeq" id="WP_125048544.1">
    <property type="nucleotide sequence ID" value="NZ_BHZC01000001.1"/>
</dbReference>
<evidence type="ECO:0000256" key="1">
    <source>
        <dbReference type="ARBA" id="ARBA00022527"/>
    </source>
</evidence>
<accession>A0A7U9L3Q9</accession>
<dbReference type="PANTHER" id="PTHR35526">
    <property type="entry name" value="ANTI-SIGMA-F FACTOR RSBW-RELATED"/>
    <property type="match status" value="1"/>
</dbReference>